<evidence type="ECO:0000313" key="2">
    <source>
        <dbReference type="WBParaSite" id="ES5_v2.g22967.t1"/>
    </source>
</evidence>
<accession>A0AC34FZT2</accession>
<organism evidence="1 2">
    <name type="scientific">Panagrolaimus sp. ES5</name>
    <dbReference type="NCBI Taxonomy" id="591445"/>
    <lineage>
        <taxon>Eukaryota</taxon>
        <taxon>Metazoa</taxon>
        <taxon>Ecdysozoa</taxon>
        <taxon>Nematoda</taxon>
        <taxon>Chromadorea</taxon>
        <taxon>Rhabditida</taxon>
        <taxon>Tylenchina</taxon>
        <taxon>Panagrolaimomorpha</taxon>
        <taxon>Panagrolaimoidea</taxon>
        <taxon>Panagrolaimidae</taxon>
        <taxon>Panagrolaimus</taxon>
    </lineage>
</organism>
<name>A0AC34FZT2_9BILA</name>
<proteinExistence type="predicted"/>
<reference evidence="2" key="1">
    <citation type="submission" date="2022-11" db="UniProtKB">
        <authorList>
            <consortium name="WormBaseParasite"/>
        </authorList>
    </citation>
    <scope>IDENTIFICATION</scope>
</reference>
<evidence type="ECO:0000313" key="1">
    <source>
        <dbReference type="Proteomes" id="UP000887579"/>
    </source>
</evidence>
<dbReference type="Proteomes" id="UP000887579">
    <property type="component" value="Unplaced"/>
</dbReference>
<dbReference type="WBParaSite" id="ES5_v2.g22967.t1">
    <property type="protein sequence ID" value="ES5_v2.g22967.t1"/>
    <property type="gene ID" value="ES5_v2.g22967"/>
</dbReference>
<protein>
    <submittedName>
        <fullName evidence="2">Uncharacterized protein</fullName>
    </submittedName>
</protein>
<sequence>MSSKFEILSKKDRLFSSTFNTHKKQIPSTKKKCEYAKKKQKPSLSFFFFSPKSIKALNDIHFSLLITIFFYTVITNPLTDFSTTNLQLTLNDIHFSLLITIFFCTVITNPLTDFSTTNLQLSEQLK</sequence>